<evidence type="ECO:0000313" key="7">
    <source>
        <dbReference type="EMBL" id="GLK70670.1"/>
    </source>
</evidence>
<comment type="caution">
    <text evidence="7">The sequence shown here is derived from an EMBL/GenBank/DDBJ whole genome shotgun (WGS) entry which is preliminary data.</text>
</comment>
<dbReference type="GO" id="GO:0003824">
    <property type="term" value="F:catalytic activity"/>
    <property type="evidence" value="ECO:0007669"/>
    <property type="project" value="InterPro"/>
</dbReference>
<dbReference type="InterPro" id="IPR007197">
    <property type="entry name" value="rSAM"/>
</dbReference>
<evidence type="ECO:0000313" key="8">
    <source>
        <dbReference type="Proteomes" id="UP001143370"/>
    </source>
</evidence>
<dbReference type="Gene3D" id="3.20.20.70">
    <property type="entry name" value="Aldolase class I"/>
    <property type="match status" value="1"/>
</dbReference>
<gene>
    <name evidence="7" type="ORF">GCM10017643_07850</name>
</gene>
<evidence type="ECO:0000256" key="2">
    <source>
        <dbReference type="ARBA" id="ARBA00022691"/>
    </source>
</evidence>
<sequence length="243" mass="27093">MQETGQWDPAQFVGRRIAIGCVALEITQRCNLDCSACYLSEHSEAVKDLPLEEVFRRIDMIHDAYGSDVDIQVTGGDPTLRKTDELVSIVQRISERGMRPALFTNGIRATRALLTRLVDAGLIDVAFHVDMTQERRGYASESELNKLRLAYIERARGLPVAIYFNTTVFDGNIDQIPDVVAFFARHSDVVRLVSFQPVAKTGRGTLHQCSSITTNAVIRRIERGVGTSVTFDMAHVGHARCNR</sequence>
<evidence type="ECO:0000256" key="4">
    <source>
        <dbReference type="ARBA" id="ARBA00023004"/>
    </source>
</evidence>
<evidence type="ECO:0000256" key="3">
    <source>
        <dbReference type="ARBA" id="ARBA00022723"/>
    </source>
</evidence>
<proteinExistence type="predicted"/>
<keyword evidence="2" id="KW-0949">S-adenosyl-L-methionine</keyword>
<dbReference type="EMBL" id="BSFJ01000004">
    <property type="protein sequence ID" value="GLK70670.1"/>
    <property type="molecule type" value="Genomic_DNA"/>
</dbReference>
<keyword evidence="3" id="KW-0479">Metal-binding</keyword>
<dbReference type="InterPro" id="IPR058240">
    <property type="entry name" value="rSAM_sf"/>
</dbReference>
<dbReference type="CDD" id="cd01335">
    <property type="entry name" value="Radical_SAM"/>
    <property type="match status" value="1"/>
</dbReference>
<dbReference type="SUPFAM" id="SSF102114">
    <property type="entry name" value="Radical SAM enzymes"/>
    <property type="match status" value="1"/>
</dbReference>
<dbReference type="PANTHER" id="PTHR11228:SF7">
    <property type="entry name" value="PQQA PEPTIDE CYCLASE"/>
    <property type="match status" value="1"/>
</dbReference>
<dbReference type="InterPro" id="IPR013785">
    <property type="entry name" value="Aldolase_TIM"/>
</dbReference>
<organism evidence="7 8">
    <name type="scientific">Ancylobacter dichloromethanicus</name>
    <dbReference type="NCBI Taxonomy" id="518825"/>
    <lineage>
        <taxon>Bacteria</taxon>
        <taxon>Pseudomonadati</taxon>
        <taxon>Pseudomonadota</taxon>
        <taxon>Alphaproteobacteria</taxon>
        <taxon>Hyphomicrobiales</taxon>
        <taxon>Xanthobacteraceae</taxon>
        <taxon>Ancylobacter</taxon>
    </lineage>
</organism>
<dbReference type="GO" id="GO:0046872">
    <property type="term" value="F:metal ion binding"/>
    <property type="evidence" value="ECO:0007669"/>
    <property type="project" value="UniProtKB-KW"/>
</dbReference>
<protein>
    <recommendedName>
        <fullName evidence="6">Radical SAM core domain-containing protein</fullName>
    </recommendedName>
</protein>
<dbReference type="Pfam" id="PF04055">
    <property type="entry name" value="Radical_SAM"/>
    <property type="match status" value="1"/>
</dbReference>
<name>A0A9W6J7I9_9HYPH</name>
<keyword evidence="4" id="KW-0408">Iron</keyword>
<dbReference type="SFLD" id="SFLDG01067">
    <property type="entry name" value="SPASM/twitch_domain_containing"/>
    <property type="match status" value="1"/>
</dbReference>
<dbReference type="AlphaFoldDB" id="A0A9W6J7I9"/>
<accession>A0A9W6J7I9</accession>
<evidence type="ECO:0000256" key="5">
    <source>
        <dbReference type="ARBA" id="ARBA00023014"/>
    </source>
</evidence>
<dbReference type="InterPro" id="IPR050377">
    <property type="entry name" value="Radical_SAM_PqqE_MftC-like"/>
</dbReference>
<keyword evidence="8" id="KW-1185">Reference proteome</keyword>
<dbReference type="PANTHER" id="PTHR11228">
    <property type="entry name" value="RADICAL SAM DOMAIN PROTEIN"/>
    <property type="match status" value="1"/>
</dbReference>
<evidence type="ECO:0000256" key="1">
    <source>
        <dbReference type="ARBA" id="ARBA00001966"/>
    </source>
</evidence>
<dbReference type="GO" id="GO:0051536">
    <property type="term" value="F:iron-sulfur cluster binding"/>
    <property type="evidence" value="ECO:0007669"/>
    <property type="project" value="UniProtKB-KW"/>
</dbReference>
<comment type="cofactor">
    <cofactor evidence="1">
        <name>[4Fe-4S] cluster</name>
        <dbReference type="ChEBI" id="CHEBI:49883"/>
    </cofactor>
</comment>
<reference evidence="7" key="2">
    <citation type="submission" date="2023-01" db="EMBL/GenBank/DDBJ databases">
        <authorList>
            <person name="Sun Q."/>
            <person name="Evtushenko L."/>
        </authorList>
    </citation>
    <scope>NUCLEOTIDE SEQUENCE</scope>
    <source>
        <strain evidence="7">VKM B-2484</strain>
    </source>
</reference>
<feature type="domain" description="Radical SAM core" evidence="6">
    <location>
        <begin position="16"/>
        <end position="228"/>
    </location>
</feature>
<evidence type="ECO:0000259" key="6">
    <source>
        <dbReference type="PROSITE" id="PS51918"/>
    </source>
</evidence>
<dbReference type="Proteomes" id="UP001143370">
    <property type="component" value="Unassembled WGS sequence"/>
</dbReference>
<dbReference type="PROSITE" id="PS51918">
    <property type="entry name" value="RADICAL_SAM"/>
    <property type="match status" value="1"/>
</dbReference>
<dbReference type="SFLD" id="SFLDS00029">
    <property type="entry name" value="Radical_SAM"/>
    <property type="match status" value="1"/>
</dbReference>
<keyword evidence="5" id="KW-0411">Iron-sulfur</keyword>
<reference evidence="7" key="1">
    <citation type="journal article" date="2014" name="Int. J. Syst. Evol. Microbiol.">
        <title>Complete genome sequence of Corynebacterium casei LMG S-19264T (=DSM 44701T), isolated from a smear-ripened cheese.</title>
        <authorList>
            <consortium name="US DOE Joint Genome Institute (JGI-PGF)"/>
            <person name="Walter F."/>
            <person name="Albersmeier A."/>
            <person name="Kalinowski J."/>
            <person name="Ruckert C."/>
        </authorList>
    </citation>
    <scope>NUCLEOTIDE SEQUENCE</scope>
    <source>
        <strain evidence="7">VKM B-2484</strain>
    </source>
</reference>